<dbReference type="GO" id="GO:0005096">
    <property type="term" value="F:GTPase activator activity"/>
    <property type="evidence" value="ECO:0007669"/>
    <property type="project" value="UniProtKB-KW"/>
</dbReference>
<evidence type="ECO:0008006" key="9">
    <source>
        <dbReference type="Google" id="ProtNLM"/>
    </source>
</evidence>
<dbReference type="EMBL" id="JARQZJ010000063">
    <property type="protein sequence ID" value="KAK9880061.1"/>
    <property type="molecule type" value="Genomic_DNA"/>
</dbReference>
<comment type="similarity">
    <text evidence="2">Belongs to the Rab3-GAP regulatory subunit family.</text>
</comment>
<accession>A0AAW1U8Y1</accession>
<evidence type="ECO:0000313" key="7">
    <source>
        <dbReference type="EMBL" id="KAK9880061.1"/>
    </source>
</evidence>
<feature type="domain" description="Rab3-GAP regulatory subunit N-terminal" evidence="5">
    <location>
        <begin position="33"/>
        <end position="434"/>
    </location>
</feature>
<dbReference type="Proteomes" id="UP001431783">
    <property type="component" value="Unassembled WGS sequence"/>
</dbReference>
<evidence type="ECO:0000313" key="8">
    <source>
        <dbReference type="Proteomes" id="UP001431783"/>
    </source>
</evidence>
<feature type="domain" description="Rab3GAP regulatory subunit C-terminal" evidence="6">
    <location>
        <begin position="707"/>
        <end position="1275"/>
    </location>
</feature>
<keyword evidence="8" id="KW-1185">Reference proteome</keyword>
<dbReference type="PANTHER" id="PTHR12472">
    <property type="entry name" value="RAB3-GAP REGULATORY DOMAIN"/>
    <property type="match status" value="1"/>
</dbReference>
<dbReference type="GO" id="GO:0005737">
    <property type="term" value="C:cytoplasm"/>
    <property type="evidence" value="ECO:0007669"/>
    <property type="project" value="UniProtKB-SubCell"/>
</dbReference>
<evidence type="ECO:0000256" key="3">
    <source>
        <dbReference type="ARBA" id="ARBA00022468"/>
    </source>
</evidence>
<dbReference type="PANTHER" id="PTHR12472:SF0">
    <property type="entry name" value="RAB3 GTPASE-ACTIVATING PROTEIN NON-CATALYTIC SUBUNIT"/>
    <property type="match status" value="1"/>
</dbReference>
<organism evidence="7 8">
    <name type="scientific">Henosepilachna vigintioctopunctata</name>
    <dbReference type="NCBI Taxonomy" id="420089"/>
    <lineage>
        <taxon>Eukaryota</taxon>
        <taxon>Metazoa</taxon>
        <taxon>Ecdysozoa</taxon>
        <taxon>Arthropoda</taxon>
        <taxon>Hexapoda</taxon>
        <taxon>Insecta</taxon>
        <taxon>Pterygota</taxon>
        <taxon>Neoptera</taxon>
        <taxon>Endopterygota</taxon>
        <taxon>Coleoptera</taxon>
        <taxon>Polyphaga</taxon>
        <taxon>Cucujiformia</taxon>
        <taxon>Coccinelloidea</taxon>
        <taxon>Coccinellidae</taxon>
        <taxon>Epilachninae</taxon>
        <taxon>Epilachnini</taxon>
        <taxon>Henosepilachna</taxon>
    </lineage>
</organism>
<dbReference type="InterPro" id="IPR029257">
    <property type="entry name" value="RAB3GAP2_C"/>
</dbReference>
<reference evidence="7 8" key="1">
    <citation type="submission" date="2023-03" db="EMBL/GenBank/DDBJ databases">
        <title>Genome insight into feeding habits of ladybird beetles.</title>
        <authorList>
            <person name="Li H.-S."/>
            <person name="Huang Y.-H."/>
            <person name="Pang H."/>
        </authorList>
    </citation>
    <scope>NUCLEOTIDE SEQUENCE [LARGE SCALE GENOMIC DNA]</scope>
    <source>
        <strain evidence="7">SYSU_2023b</strain>
        <tissue evidence="7">Whole body</tissue>
    </source>
</reference>
<dbReference type="InterPro" id="IPR026059">
    <property type="entry name" value="Rab3GAP2"/>
</dbReference>
<comment type="caution">
    <text evidence="7">The sequence shown here is derived from an EMBL/GenBank/DDBJ whole genome shotgun (WGS) entry which is preliminary data.</text>
</comment>
<protein>
    <recommendedName>
        <fullName evidence="9">Rab3 GTPase-activating protein non-catalytic subunit</fullName>
    </recommendedName>
</protein>
<dbReference type="SUPFAM" id="SSF50978">
    <property type="entry name" value="WD40 repeat-like"/>
    <property type="match status" value="1"/>
</dbReference>
<sequence length="1318" mass="151547">MSCQIRLVANIVDTEAIRRCLFPTDDKRGSDSWLQQCHISVSPVGDLIVLGKERRLVILTSRLDSDGESQFHITFSGIIHDVDNIKAVLCLPIVGETKSSHVTPDWTCILLGFDSGYVRVYMETSELLYEEQFHSECITNIKCQSQHNPRPDISLDLHSEEIYVQYQSNVCVVAGNQLFQYLRKCRAQLARVQAQSELMEITPPSMNIRKWGFEDQSIINDIAVIGLTNSNSFDHLLTASTSGGFECRIRSAPPLSTLVLGAGSKPFLGFHYAVEGVNVPVLSDVAKAVAYKLKSALPSWLTGNRPEVEKRPSLAVQPTDQMGCRFGLCDLQRTANSIILSSNRKLAAVSDSLGRVILIDTTKGVALRVLKGYRDAQCSFVQVPDERRSKHKMGDMVAHFLVIYAPKKGTIEIFSTQQCVKITTFSAMKYSRLIYVNYGLMGYSKLSKTKYVCQFTTVFIDNNGQIKDIIIPFHFSLSEKHNKRARDIHLYKKLRVLVKSDTFCENTLLSEALKTSEELQTIEIKSQLIQFLSTTKNVPLQVLLKCAQYFVNNLDEDDSNELVHSLKVKVVNITSIIKFYLYMLEKSSQFDTNDENAKSKQMTTILKLDCKEMKNLEKLMDLNIISDNMKQQELKVKFLEQESYFISEFLSVFDLSDESNIKLLPHQDEEVLYNVSEALFHEYIVKCKDYKHFQEEVDKSKIYRKHLIFLLINYWVNRKLSVDSNLKAEMDHIATLLYILVRMSEDIYNDNSVEEFWYEMRERLTGSNRPFSALTAAMLCKYVAYKIEKEKDMDNSYIPLDDDIEIWSKENIGWALLIGKLEDVALLNILIANEPKGDENCTLPKLPHDKVDVSLKLILKKKGSASEIVARWLTMSGIQPEYIVINEKINKPQIERQPTKNSTKEENEEQFFFSKNKIRFVQTNPMFQHYNMIRAQWPYSLDPTMILTNMSWEYALEWKKNIQNFEHLEACISCLEEIPNYHVKLGLFNLVWKTHLKLLFENIKKLINKVGKLPKAKLCQQDTGLSDLELSKFIKICTAFLNTLTNIAQRMPSVDKVELRYEDLWENGGQPLPELAFQQANLNYDLLLLHYQLSLVFSMFCTFSLKAVKPVDNLFDVEVINVFFNDFQEQPNIDFNRKHSKLTKSRIEFLNKVISSSVEAITVKDGNIYVKDHVYWNAKCILLGRIWDVDLDILRKQQVLQLFIHGYDSVALELLGTVADNKKTFGIELLQIAGKRLSKYLASCTELGFYLAALTPPVTNYIKNLDKDWVAESSLKKIKDMTSVSRRRIDENQYEHRLATYLLEGVDYLIKYESESKP</sequence>
<gene>
    <name evidence="7" type="ORF">WA026_008575</name>
</gene>
<dbReference type="Pfam" id="PF14656">
    <property type="entry name" value="RAB3GAP2_C"/>
    <property type="match status" value="1"/>
</dbReference>
<dbReference type="InterPro" id="IPR032839">
    <property type="entry name" value="RAB3GAP_N"/>
</dbReference>
<evidence type="ECO:0000256" key="2">
    <source>
        <dbReference type="ARBA" id="ARBA00008153"/>
    </source>
</evidence>
<evidence type="ECO:0000256" key="1">
    <source>
        <dbReference type="ARBA" id="ARBA00004496"/>
    </source>
</evidence>
<proteinExistence type="inferred from homology"/>
<dbReference type="Pfam" id="PF14655">
    <property type="entry name" value="RAB3GAP2_N"/>
    <property type="match status" value="1"/>
</dbReference>
<keyword evidence="3" id="KW-0343">GTPase activation</keyword>
<comment type="subcellular location">
    <subcellularLocation>
        <location evidence="1">Cytoplasm</location>
    </subcellularLocation>
</comment>
<name>A0AAW1U8Y1_9CUCU</name>
<evidence type="ECO:0000259" key="5">
    <source>
        <dbReference type="Pfam" id="PF14655"/>
    </source>
</evidence>
<evidence type="ECO:0000256" key="4">
    <source>
        <dbReference type="ARBA" id="ARBA00022490"/>
    </source>
</evidence>
<evidence type="ECO:0000259" key="6">
    <source>
        <dbReference type="Pfam" id="PF14656"/>
    </source>
</evidence>
<keyword evidence="4" id="KW-0963">Cytoplasm</keyword>
<dbReference type="InterPro" id="IPR036322">
    <property type="entry name" value="WD40_repeat_dom_sf"/>
</dbReference>